<accession>A0A9J6ZSG7</accession>
<dbReference type="EMBL" id="CP098400">
    <property type="protein sequence ID" value="URW80876.1"/>
    <property type="molecule type" value="Genomic_DNA"/>
</dbReference>
<dbReference type="InterPro" id="IPR050563">
    <property type="entry name" value="4-hydroxybenzoyl-CoA_TE"/>
</dbReference>
<dbReference type="KEGG" id="alkq:M9189_05865"/>
<organism evidence="3 4">
    <name type="scientific">Xiashengella succiniciproducens</name>
    <dbReference type="NCBI Taxonomy" id="2949635"/>
    <lineage>
        <taxon>Bacteria</taxon>
        <taxon>Pseudomonadati</taxon>
        <taxon>Bacteroidota</taxon>
        <taxon>Bacteroidia</taxon>
        <taxon>Marinilabiliales</taxon>
        <taxon>Marinilabiliaceae</taxon>
        <taxon>Xiashengella</taxon>
    </lineage>
</organism>
<name>A0A9J6ZSG7_9BACT</name>
<evidence type="ECO:0000313" key="3">
    <source>
        <dbReference type="EMBL" id="URW80876.1"/>
    </source>
</evidence>
<dbReference type="RefSeq" id="WP_250725369.1">
    <property type="nucleotide sequence ID" value="NZ_CP098400.1"/>
</dbReference>
<gene>
    <name evidence="3" type="ORF">M9189_05865</name>
</gene>
<sequence length="137" mass="15889">MLYNKSSIKVRYKETDQMGIVNNAVYPTWFEIGRTELFDALNLPYADMEKNGIMLPLSELYVKYHSPAYYGDVVTIETTVDKLPGVRITFNYTITCNDRLIAKGYTVQAFIDAKSRRPIRMPEWLKTALLPHFPEEN</sequence>
<dbReference type="PANTHER" id="PTHR31793:SF27">
    <property type="entry name" value="NOVEL THIOESTERASE SUPERFAMILY DOMAIN AND SAPOSIN A-TYPE DOMAIN CONTAINING PROTEIN (0610012H03RIK)"/>
    <property type="match status" value="1"/>
</dbReference>
<proteinExistence type="inferred from homology"/>
<dbReference type="Gene3D" id="3.10.129.10">
    <property type="entry name" value="Hotdog Thioesterase"/>
    <property type="match status" value="1"/>
</dbReference>
<dbReference type="Proteomes" id="UP001056426">
    <property type="component" value="Chromosome"/>
</dbReference>
<dbReference type="SUPFAM" id="SSF54637">
    <property type="entry name" value="Thioesterase/thiol ester dehydrase-isomerase"/>
    <property type="match status" value="1"/>
</dbReference>
<keyword evidence="2" id="KW-0378">Hydrolase</keyword>
<evidence type="ECO:0000313" key="4">
    <source>
        <dbReference type="Proteomes" id="UP001056426"/>
    </source>
</evidence>
<dbReference type="InterPro" id="IPR029069">
    <property type="entry name" value="HotDog_dom_sf"/>
</dbReference>
<dbReference type="PIRSF" id="PIRSF003230">
    <property type="entry name" value="YbgC"/>
    <property type="match status" value="1"/>
</dbReference>
<dbReference type="CDD" id="cd00586">
    <property type="entry name" value="4HBT"/>
    <property type="match status" value="1"/>
</dbReference>
<evidence type="ECO:0000256" key="1">
    <source>
        <dbReference type="ARBA" id="ARBA00005953"/>
    </source>
</evidence>
<keyword evidence="4" id="KW-1185">Reference proteome</keyword>
<dbReference type="Pfam" id="PF13279">
    <property type="entry name" value="4HBT_2"/>
    <property type="match status" value="1"/>
</dbReference>
<evidence type="ECO:0000256" key="2">
    <source>
        <dbReference type="ARBA" id="ARBA00022801"/>
    </source>
</evidence>
<dbReference type="PANTHER" id="PTHR31793">
    <property type="entry name" value="4-HYDROXYBENZOYL-COA THIOESTERASE FAMILY MEMBER"/>
    <property type="match status" value="1"/>
</dbReference>
<protein>
    <submittedName>
        <fullName evidence="3">Acyl-CoA thioesterase</fullName>
    </submittedName>
</protein>
<dbReference type="NCBIfam" id="TIGR00051">
    <property type="entry name" value="YbgC/FadM family acyl-CoA thioesterase"/>
    <property type="match status" value="1"/>
</dbReference>
<dbReference type="GO" id="GO:0047617">
    <property type="term" value="F:fatty acyl-CoA hydrolase activity"/>
    <property type="evidence" value="ECO:0007669"/>
    <property type="project" value="TreeGrafter"/>
</dbReference>
<reference evidence="3" key="1">
    <citation type="submission" date="2022-05" db="EMBL/GenBank/DDBJ databases">
        <authorList>
            <person name="Sun X."/>
        </authorList>
    </citation>
    <scope>NUCLEOTIDE SEQUENCE</scope>
    <source>
        <strain evidence="3">Ai-910</strain>
    </source>
</reference>
<dbReference type="InterPro" id="IPR006684">
    <property type="entry name" value="YbgC/YbaW"/>
</dbReference>
<comment type="similarity">
    <text evidence="1">Belongs to the 4-hydroxybenzoyl-CoA thioesterase family.</text>
</comment>
<dbReference type="AlphaFoldDB" id="A0A9J6ZSG7"/>
<reference evidence="3" key="2">
    <citation type="submission" date="2022-06" db="EMBL/GenBank/DDBJ databases">
        <title>Xiashengella guii gen. nov. sp. nov., a bacterium isolated form anaerobic digestion tank.</title>
        <authorList>
            <person name="Huang H."/>
        </authorList>
    </citation>
    <scope>NUCLEOTIDE SEQUENCE</scope>
    <source>
        <strain evidence="3">Ai-910</strain>
    </source>
</reference>